<comment type="caution">
    <text evidence="1">The sequence shown here is derived from an EMBL/GenBank/DDBJ whole genome shotgun (WGS) entry which is preliminary data.</text>
</comment>
<evidence type="ECO:0000313" key="2">
    <source>
        <dbReference type="Proteomes" id="UP000814140"/>
    </source>
</evidence>
<reference evidence="1" key="1">
    <citation type="submission" date="2021-03" db="EMBL/GenBank/DDBJ databases">
        <authorList>
            <consortium name="DOE Joint Genome Institute"/>
            <person name="Ahrendt S."/>
            <person name="Looney B.P."/>
            <person name="Miyauchi S."/>
            <person name="Morin E."/>
            <person name="Drula E."/>
            <person name="Courty P.E."/>
            <person name="Chicoki N."/>
            <person name="Fauchery L."/>
            <person name="Kohler A."/>
            <person name="Kuo A."/>
            <person name="Labutti K."/>
            <person name="Pangilinan J."/>
            <person name="Lipzen A."/>
            <person name="Riley R."/>
            <person name="Andreopoulos W."/>
            <person name="He G."/>
            <person name="Johnson J."/>
            <person name="Barry K.W."/>
            <person name="Grigoriev I.V."/>
            <person name="Nagy L."/>
            <person name="Hibbett D."/>
            <person name="Henrissat B."/>
            <person name="Matheny P.B."/>
            <person name="Labbe J."/>
            <person name="Martin F."/>
        </authorList>
    </citation>
    <scope>NUCLEOTIDE SEQUENCE</scope>
    <source>
        <strain evidence="1">HHB10654</strain>
    </source>
</reference>
<evidence type="ECO:0000313" key="1">
    <source>
        <dbReference type="EMBL" id="KAI0060563.1"/>
    </source>
</evidence>
<sequence length="181" mass="19855">MHGQFLHFALIFHVRLRVRVTCARLRAVDVRSQDTIRCLRSLISAHIVRCSVQSAHAQDICARPGRAERAFRDVAATARGARRNRAPTRHRTPMQCPLVTVQELSCLHLDDDGGAAWLGTRRASGVRASSLCLYGSDAGATLAPRRGLLSLTGTRVRVGRVASKPAKAGYRARRGATTYMQ</sequence>
<protein>
    <submittedName>
        <fullName evidence="1">Uncharacterized protein</fullName>
    </submittedName>
</protein>
<accession>A0ACB8SXI4</accession>
<gene>
    <name evidence="1" type="ORF">BV25DRAFT_942644</name>
</gene>
<proteinExistence type="predicted"/>
<dbReference type="Proteomes" id="UP000814140">
    <property type="component" value="Unassembled WGS sequence"/>
</dbReference>
<name>A0ACB8SXI4_9AGAM</name>
<organism evidence="1 2">
    <name type="scientific">Artomyces pyxidatus</name>
    <dbReference type="NCBI Taxonomy" id="48021"/>
    <lineage>
        <taxon>Eukaryota</taxon>
        <taxon>Fungi</taxon>
        <taxon>Dikarya</taxon>
        <taxon>Basidiomycota</taxon>
        <taxon>Agaricomycotina</taxon>
        <taxon>Agaricomycetes</taxon>
        <taxon>Russulales</taxon>
        <taxon>Auriscalpiaceae</taxon>
        <taxon>Artomyces</taxon>
    </lineage>
</organism>
<reference evidence="1" key="2">
    <citation type="journal article" date="2022" name="New Phytol.">
        <title>Evolutionary transition to the ectomycorrhizal habit in the genomes of a hyperdiverse lineage of mushroom-forming fungi.</title>
        <authorList>
            <person name="Looney B."/>
            <person name="Miyauchi S."/>
            <person name="Morin E."/>
            <person name="Drula E."/>
            <person name="Courty P.E."/>
            <person name="Kohler A."/>
            <person name="Kuo A."/>
            <person name="LaButti K."/>
            <person name="Pangilinan J."/>
            <person name="Lipzen A."/>
            <person name="Riley R."/>
            <person name="Andreopoulos W."/>
            <person name="He G."/>
            <person name="Johnson J."/>
            <person name="Nolan M."/>
            <person name="Tritt A."/>
            <person name="Barry K.W."/>
            <person name="Grigoriev I.V."/>
            <person name="Nagy L.G."/>
            <person name="Hibbett D."/>
            <person name="Henrissat B."/>
            <person name="Matheny P.B."/>
            <person name="Labbe J."/>
            <person name="Martin F.M."/>
        </authorList>
    </citation>
    <scope>NUCLEOTIDE SEQUENCE</scope>
    <source>
        <strain evidence="1">HHB10654</strain>
    </source>
</reference>
<keyword evidence="2" id="KW-1185">Reference proteome</keyword>
<dbReference type="EMBL" id="MU277218">
    <property type="protein sequence ID" value="KAI0060563.1"/>
    <property type="molecule type" value="Genomic_DNA"/>
</dbReference>